<evidence type="ECO:0000313" key="1">
    <source>
        <dbReference type="EMBL" id="KAH0465439.1"/>
    </source>
</evidence>
<dbReference type="EMBL" id="JAGFBR010000006">
    <property type="protein sequence ID" value="KAH0465439.1"/>
    <property type="molecule type" value="Genomic_DNA"/>
</dbReference>
<name>A0AAV7HCJ3_DENCH</name>
<accession>A0AAV7HCJ3</accession>
<keyword evidence="2" id="KW-1185">Reference proteome</keyword>
<evidence type="ECO:0000313" key="2">
    <source>
        <dbReference type="Proteomes" id="UP000775213"/>
    </source>
</evidence>
<proteinExistence type="predicted"/>
<reference evidence="1 2" key="1">
    <citation type="journal article" date="2021" name="Hortic Res">
        <title>Chromosome-scale assembly of the Dendrobium chrysotoxum genome enhances the understanding of orchid evolution.</title>
        <authorList>
            <person name="Zhang Y."/>
            <person name="Zhang G.Q."/>
            <person name="Zhang D."/>
            <person name="Liu X.D."/>
            <person name="Xu X.Y."/>
            <person name="Sun W.H."/>
            <person name="Yu X."/>
            <person name="Zhu X."/>
            <person name="Wang Z.W."/>
            <person name="Zhao X."/>
            <person name="Zhong W.Y."/>
            <person name="Chen H."/>
            <person name="Yin W.L."/>
            <person name="Huang T."/>
            <person name="Niu S.C."/>
            <person name="Liu Z.J."/>
        </authorList>
    </citation>
    <scope>NUCLEOTIDE SEQUENCE [LARGE SCALE GENOMIC DNA]</scope>
    <source>
        <strain evidence="1">Lindl</strain>
    </source>
</reference>
<dbReference type="AlphaFoldDB" id="A0AAV7HCJ3"/>
<sequence length="71" mass="8502">METDTNFFFFNCKIMEGECVRGLSDFTWKEVEFHEVQTIENRRKYIRGKCDEMQKRRSIGSSGHAIILLYM</sequence>
<protein>
    <submittedName>
        <fullName evidence="1">Uncharacterized protein</fullName>
    </submittedName>
</protein>
<organism evidence="1 2">
    <name type="scientific">Dendrobium chrysotoxum</name>
    <name type="common">Orchid</name>
    <dbReference type="NCBI Taxonomy" id="161865"/>
    <lineage>
        <taxon>Eukaryota</taxon>
        <taxon>Viridiplantae</taxon>
        <taxon>Streptophyta</taxon>
        <taxon>Embryophyta</taxon>
        <taxon>Tracheophyta</taxon>
        <taxon>Spermatophyta</taxon>
        <taxon>Magnoliopsida</taxon>
        <taxon>Liliopsida</taxon>
        <taxon>Asparagales</taxon>
        <taxon>Orchidaceae</taxon>
        <taxon>Epidendroideae</taxon>
        <taxon>Malaxideae</taxon>
        <taxon>Dendrobiinae</taxon>
        <taxon>Dendrobium</taxon>
    </lineage>
</organism>
<comment type="caution">
    <text evidence="1">The sequence shown here is derived from an EMBL/GenBank/DDBJ whole genome shotgun (WGS) entry which is preliminary data.</text>
</comment>
<gene>
    <name evidence="1" type="ORF">IEQ34_005542</name>
</gene>
<dbReference type="Proteomes" id="UP000775213">
    <property type="component" value="Unassembled WGS sequence"/>
</dbReference>